<dbReference type="PANTHER" id="PTHR46061">
    <property type="entry name" value="THYROTROPIN-RELEASING HORMONE RECEPTOR"/>
    <property type="match status" value="1"/>
</dbReference>
<dbReference type="STRING" id="947166.A0A1D1VN23"/>
<evidence type="ECO:0000256" key="2">
    <source>
        <dbReference type="ARBA" id="ARBA00004370"/>
    </source>
</evidence>
<dbReference type="PRINTS" id="PR01846">
    <property type="entry name" value="TRHRFAMILY"/>
</dbReference>
<keyword evidence="6 8" id="KW-0472">Membrane</keyword>
<evidence type="ECO:0000313" key="11">
    <source>
        <dbReference type="Proteomes" id="UP000186922"/>
    </source>
</evidence>
<keyword evidence="11" id="KW-1185">Reference proteome</keyword>
<dbReference type="InterPro" id="IPR017452">
    <property type="entry name" value="GPCR_Rhodpsn_7TM"/>
</dbReference>
<dbReference type="InterPro" id="IPR002120">
    <property type="entry name" value="TRH_rcpt_1"/>
</dbReference>
<dbReference type="Gene3D" id="1.20.1070.10">
    <property type="entry name" value="Rhodopsin 7-helix transmembrane proteins"/>
    <property type="match status" value="1"/>
</dbReference>
<evidence type="ECO:0000256" key="8">
    <source>
        <dbReference type="SAM" id="Phobius"/>
    </source>
</evidence>
<evidence type="ECO:0000256" key="1">
    <source>
        <dbReference type="ARBA" id="ARBA00004100"/>
    </source>
</evidence>
<feature type="domain" description="G-protein coupled receptors family 1 profile" evidence="9">
    <location>
        <begin position="1"/>
        <end position="106"/>
    </location>
</feature>
<evidence type="ECO:0000313" key="10">
    <source>
        <dbReference type="EMBL" id="GAV03012.1"/>
    </source>
</evidence>
<evidence type="ECO:0000256" key="6">
    <source>
        <dbReference type="ARBA" id="ARBA00023136"/>
    </source>
</evidence>
<reference evidence="10 11" key="1">
    <citation type="journal article" date="2016" name="Nat. Commun.">
        <title>Extremotolerant tardigrade genome and improved radiotolerance of human cultured cells by tardigrade-unique protein.</title>
        <authorList>
            <person name="Hashimoto T."/>
            <person name="Horikawa D.D."/>
            <person name="Saito Y."/>
            <person name="Kuwahara H."/>
            <person name="Kozuka-Hata H."/>
            <person name="Shin-I T."/>
            <person name="Minakuchi Y."/>
            <person name="Ohishi K."/>
            <person name="Motoyama A."/>
            <person name="Aizu T."/>
            <person name="Enomoto A."/>
            <person name="Kondo K."/>
            <person name="Tanaka S."/>
            <person name="Hara Y."/>
            <person name="Koshikawa S."/>
            <person name="Sagara H."/>
            <person name="Miura T."/>
            <person name="Yokobori S."/>
            <person name="Miyagawa K."/>
            <person name="Suzuki Y."/>
            <person name="Kubo T."/>
            <person name="Oyama M."/>
            <person name="Kohara Y."/>
            <person name="Fujiyama A."/>
            <person name="Arakawa K."/>
            <person name="Katayama T."/>
            <person name="Toyoda A."/>
            <person name="Kunieda T."/>
        </authorList>
    </citation>
    <scope>NUCLEOTIDE SEQUENCE [LARGE SCALE GENOMIC DNA]</scope>
    <source>
        <strain evidence="10 11">YOKOZUNA-1</strain>
    </source>
</reference>
<dbReference type="EMBL" id="BDGG01000009">
    <property type="protein sequence ID" value="GAV03012.1"/>
    <property type="molecule type" value="Genomic_DNA"/>
</dbReference>
<sequence>MVHRDAASRNTPSKGVPGHLQRESIVVASENNLTLNYSSTLKRRSSAMQVLPMLVVVVILFAVCWLPFRGLLVYNSFVEIPWLDLWYLLFAKTLIYVNSAINPFLYNAMSRRFRDAVYRFLRSKQRSNPTTIHFTDS</sequence>
<dbReference type="OrthoDB" id="5987936at2759"/>
<feature type="transmembrane region" description="Helical" evidence="8">
    <location>
        <begin position="85"/>
        <end position="105"/>
    </location>
</feature>
<proteinExistence type="predicted"/>
<keyword evidence="5 8" id="KW-1133">Transmembrane helix</keyword>
<evidence type="ECO:0000256" key="5">
    <source>
        <dbReference type="ARBA" id="ARBA00022989"/>
    </source>
</evidence>
<evidence type="ECO:0000256" key="7">
    <source>
        <dbReference type="ARBA" id="ARBA00032251"/>
    </source>
</evidence>
<evidence type="ECO:0000256" key="4">
    <source>
        <dbReference type="ARBA" id="ARBA00022692"/>
    </source>
</evidence>
<dbReference type="InterPro" id="IPR000276">
    <property type="entry name" value="GPCR_Rhodpsn"/>
</dbReference>
<dbReference type="PROSITE" id="PS50262">
    <property type="entry name" value="G_PROTEIN_RECEP_F1_2"/>
    <property type="match status" value="1"/>
</dbReference>
<dbReference type="GO" id="GO:0004997">
    <property type="term" value="F:thyrotropin-releasing hormone receptor activity"/>
    <property type="evidence" value="ECO:0007669"/>
    <property type="project" value="InterPro"/>
</dbReference>
<dbReference type="GO" id="GO:0016020">
    <property type="term" value="C:membrane"/>
    <property type="evidence" value="ECO:0007669"/>
    <property type="project" value="UniProtKB-SubCell"/>
</dbReference>
<comment type="subcellular location">
    <subcellularLocation>
        <location evidence="2">Membrane</location>
    </subcellularLocation>
</comment>
<evidence type="ECO:0000259" key="9">
    <source>
        <dbReference type="PROSITE" id="PS50262"/>
    </source>
</evidence>
<dbReference type="Proteomes" id="UP000186922">
    <property type="component" value="Unassembled WGS sequence"/>
</dbReference>
<dbReference type="Pfam" id="PF00001">
    <property type="entry name" value="7tm_1"/>
    <property type="match status" value="1"/>
</dbReference>
<dbReference type="SUPFAM" id="SSF81321">
    <property type="entry name" value="Family A G protein-coupled receptor-like"/>
    <property type="match status" value="1"/>
</dbReference>
<evidence type="ECO:0000256" key="3">
    <source>
        <dbReference type="ARBA" id="ARBA00018873"/>
    </source>
</evidence>
<gene>
    <name evidence="10" type="primary">RvY_13503-1</name>
    <name evidence="10" type="synonym">RvY_13503.1</name>
    <name evidence="10" type="ORF">RvY_13503</name>
</gene>
<protein>
    <recommendedName>
        <fullName evidence="3">Thyrotropin-releasing hormone receptor</fullName>
    </recommendedName>
    <alternativeName>
        <fullName evidence="7">Thyroliberin receptor</fullName>
    </alternativeName>
</protein>
<dbReference type="PRINTS" id="PR00237">
    <property type="entry name" value="GPCRRHODOPSN"/>
</dbReference>
<accession>A0A1D1VN23</accession>
<comment type="function">
    <text evidence="1">Receptor for thyrotropin-releasing hormone (TRH). Upon ligand binding, this G-protein-coupled receptor triggers activation of the phosphatidylinositol (IP3)-calcium-protein kinase C (PKC) pathway.</text>
</comment>
<keyword evidence="4 8" id="KW-0812">Transmembrane</keyword>
<feature type="transmembrane region" description="Helical" evidence="8">
    <location>
        <begin position="50"/>
        <end position="73"/>
    </location>
</feature>
<dbReference type="PANTHER" id="PTHR46061:SF3">
    <property type="entry name" value="THYROTROPIN-RELEASING HORMONE RECEPTOR"/>
    <property type="match status" value="1"/>
</dbReference>
<organism evidence="10 11">
    <name type="scientific">Ramazzottius varieornatus</name>
    <name type="common">Water bear</name>
    <name type="synonym">Tardigrade</name>
    <dbReference type="NCBI Taxonomy" id="947166"/>
    <lineage>
        <taxon>Eukaryota</taxon>
        <taxon>Metazoa</taxon>
        <taxon>Ecdysozoa</taxon>
        <taxon>Tardigrada</taxon>
        <taxon>Eutardigrada</taxon>
        <taxon>Parachela</taxon>
        <taxon>Hypsibioidea</taxon>
        <taxon>Ramazzottiidae</taxon>
        <taxon>Ramazzottius</taxon>
    </lineage>
</organism>
<comment type="caution">
    <text evidence="10">The sequence shown here is derived from an EMBL/GenBank/DDBJ whole genome shotgun (WGS) entry which is preliminary data.</text>
</comment>
<dbReference type="AlphaFoldDB" id="A0A1D1VN23"/>
<name>A0A1D1VN23_RAMVA</name>